<dbReference type="AlphaFoldDB" id="A0A6H9XSX5"/>
<feature type="transmembrane region" description="Helical" evidence="5">
    <location>
        <begin position="12"/>
        <end position="33"/>
    </location>
</feature>
<evidence type="ECO:0000256" key="5">
    <source>
        <dbReference type="SAM" id="Phobius"/>
    </source>
</evidence>
<feature type="region of interest" description="Disordered" evidence="4">
    <location>
        <begin position="593"/>
        <end position="626"/>
    </location>
</feature>
<keyword evidence="5" id="KW-0472">Membrane</keyword>
<dbReference type="Gene3D" id="1.10.287.470">
    <property type="entry name" value="Helix hairpin bin"/>
    <property type="match status" value="1"/>
</dbReference>
<comment type="caution">
    <text evidence="7">The sequence shown here is derived from an EMBL/GenBank/DDBJ whole genome shotgun (WGS) entry which is preliminary data.</text>
</comment>
<dbReference type="SUPFAM" id="SSF111369">
    <property type="entry name" value="HlyD-like secretion proteins"/>
    <property type="match status" value="2"/>
</dbReference>
<name>A0A6H9XSX5_9CORY</name>
<dbReference type="Gene3D" id="2.40.30.170">
    <property type="match status" value="1"/>
</dbReference>
<feature type="domain" description="YknX-like beta-barrel" evidence="6">
    <location>
        <begin position="417"/>
        <end position="517"/>
    </location>
</feature>
<evidence type="ECO:0000256" key="4">
    <source>
        <dbReference type="SAM" id="MobiDB-lite"/>
    </source>
</evidence>
<dbReference type="EMBL" id="UARK01000001">
    <property type="protein sequence ID" value="SPW24056.1"/>
    <property type="molecule type" value="Genomic_DNA"/>
</dbReference>
<dbReference type="InterPro" id="IPR050465">
    <property type="entry name" value="UPF0194_transport"/>
</dbReference>
<feature type="compositionally biased region" description="Gly residues" evidence="4">
    <location>
        <begin position="473"/>
        <end position="485"/>
    </location>
</feature>
<feature type="region of interest" description="Disordered" evidence="4">
    <location>
        <begin position="463"/>
        <end position="489"/>
    </location>
</feature>
<evidence type="ECO:0000256" key="2">
    <source>
        <dbReference type="ARBA" id="ARBA00023054"/>
    </source>
</evidence>
<feature type="compositionally biased region" description="Low complexity" evidence="4">
    <location>
        <begin position="613"/>
        <end position="626"/>
    </location>
</feature>
<dbReference type="Proteomes" id="UP000249886">
    <property type="component" value="Unassembled WGS sequence"/>
</dbReference>
<dbReference type="Gene3D" id="2.40.50.100">
    <property type="match status" value="1"/>
</dbReference>
<evidence type="ECO:0000256" key="3">
    <source>
        <dbReference type="SAM" id="Coils"/>
    </source>
</evidence>
<keyword evidence="5" id="KW-1133">Transmembrane helix</keyword>
<dbReference type="PANTHER" id="PTHR32347">
    <property type="entry name" value="EFFLUX SYSTEM COMPONENT YKNX-RELATED"/>
    <property type="match status" value="1"/>
</dbReference>
<protein>
    <submittedName>
        <fullName evidence="7">Putative macrolide-specific efflux protein</fullName>
    </submittedName>
</protein>
<feature type="coiled-coil region" evidence="3">
    <location>
        <begin position="249"/>
        <end position="311"/>
    </location>
</feature>
<reference evidence="7 8" key="1">
    <citation type="submission" date="2018-06" db="EMBL/GenBank/DDBJ databases">
        <authorList>
            <consortium name="Pathogen Informatics"/>
            <person name="Doyle S."/>
        </authorList>
    </citation>
    <scope>NUCLEOTIDE SEQUENCE [LARGE SCALE GENOMIC DNA]</scope>
    <source>
        <strain evidence="7 8">NCTC10254</strain>
    </source>
</reference>
<keyword evidence="2 3" id="KW-0175">Coiled coil</keyword>
<dbReference type="GO" id="GO:0030313">
    <property type="term" value="C:cell envelope"/>
    <property type="evidence" value="ECO:0007669"/>
    <property type="project" value="UniProtKB-SubCell"/>
</dbReference>
<proteinExistence type="predicted"/>
<accession>A0A6H9XSX5</accession>
<organism evidence="7 8">
    <name type="scientific">Corynebacterium matruchotii</name>
    <dbReference type="NCBI Taxonomy" id="43768"/>
    <lineage>
        <taxon>Bacteria</taxon>
        <taxon>Bacillati</taxon>
        <taxon>Actinomycetota</taxon>
        <taxon>Actinomycetes</taxon>
        <taxon>Mycobacteriales</taxon>
        <taxon>Corynebacteriaceae</taxon>
        <taxon>Corynebacterium</taxon>
    </lineage>
</organism>
<comment type="subcellular location">
    <subcellularLocation>
        <location evidence="1">Cell envelope</location>
    </subcellularLocation>
</comment>
<dbReference type="InterPro" id="IPR058636">
    <property type="entry name" value="Beta-barrel_YknX"/>
</dbReference>
<sequence>MRIKNLSKRKVFFIIAAAVVIITLIGVAMYSFFANSSAITLASSDVQVLDKRDNSQRVAVSGNVEPQKSMVLSTRLTGPVNQLNVKVGDRVQADQLVANLDVTDKETELAKSKAQAATNEANSIAEIKGAESRYNRYKELLDNGMNQDINNAKAALRTAESAYDEANRNFQLESALRGNGKQQDIAAQQSKIENARQDSMNTNVEAARMGLKAVGTLQDQDTERRSLATEQSNLAELKAQLDGASPEQQVQIQAQIKASEERVETLQNSVNKQYRNTIDSGLDAADVTNKLQAADRNLRESQDSYEATLAQADNKLVTDQRNVAKTFEEKKDAATALAVAERNAQFQMEDNQAAIDNAVRNARAAQASNNAGDNQLKLDIASAQIRAPFDGVVTNVAAKQGSAANGALMTIADDARMIVHANVKEIDVAKIAVGQRVEFTTPGTGDKKFQGKVSFVSTVAAPQETPATPASGGSAGGSASGGSSGASGSNNKVNFPVEIEVLGNKGTLRLGSTAKARIITREASDKMVIPQSAVYEDQGKKKVLAIAADDTIVERTVKLGSKTDFDVEVLSGEAKKGDKILVDAAKYRQSVGQKATVDTAAPGGADGAGASGASGTATSTAAAEVR</sequence>
<gene>
    <name evidence="7" type="primary">macA</name>
    <name evidence="7" type="ORF">NCTC10254_00421</name>
</gene>
<feature type="coiled-coil region" evidence="3">
    <location>
        <begin position="127"/>
        <end position="169"/>
    </location>
</feature>
<evidence type="ECO:0000256" key="1">
    <source>
        <dbReference type="ARBA" id="ARBA00004196"/>
    </source>
</evidence>
<dbReference type="Gene3D" id="2.40.420.20">
    <property type="match status" value="1"/>
</dbReference>
<evidence type="ECO:0000313" key="7">
    <source>
        <dbReference type="EMBL" id="SPW24056.1"/>
    </source>
</evidence>
<dbReference type="Pfam" id="PF25990">
    <property type="entry name" value="Beta-barrel_YknX"/>
    <property type="match status" value="1"/>
</dbReference>
<evidence type="ECO:0000313" key="8">
    <source>
        <dbReference type="Proteomes" id="UP000249886"/>
    </source>
</evidence>
<keyword evidence="5" id="KW-0812">Transmembrane</keyword>
<evidence type="ECO:0000259" key="6">
    <source>
        <dbReference type="Pfam" id="PF25990"/>
    </source>
</evidence>